<dbReference type="Proteomes" id="UP000190140">
    <property type="component" value="Unassembled WGS sequence"/>
</dbReference>
<comment type="caution">
    <text evidence="3">The sequence shown here is derived from an EMBL/GenBank/DDBJ whole genome shotgun (WGS) entry which is preliminary data.</text>
</comment>
<dbReference type="RefSeq" id="WP_079410059.1">
    <property type="nucleotide sequence ID" value="NZ_MZGW01000001.1"/>
</dbReference>
<dbReference type="AlphaFoldDB" id="A0A1V4IB46"/>
<dbReference type="Pfam" id="PF08955">
    <property type="entry name" value="BofC_C"/>
    <property type="match status" value="1"/>
</dbReference>
<evidence type="ECO:0000313" key="4">
    <source>
        <dbReference type="Proteomes" id="UP000190140"/>
    </source>
</evidence>
<dbReference type="OrthoDB" id="2082016at2"/>
<keyword evidence="1" id="KW-1133">Transmembrane helix</keyword>
<keyword evidence="4" id="KW-1185">Reference proteome</keyword>
<feature type="domain" description="Bypass of forespore C C-terminal" evidence="2">
    <location>
        <begin position="128"/>
        <end position="191"/>
    </location>
</feature>
<keyword evidence="1" id="KW-0472">Membrane</keyword>
<feature type="transmembrane region" description="Helical" evidence="1">
    <location>
        <begin position="12"/>
        <end position="30"/>
    </location>
</feature>
<dbReference type="InterPro" id="IPR015050">
    <property type="entry name" value="BofC_C"/>
</dbReference>
<protein>
    <recommendedName>
        <fullName evidence="2">Bypass of forespore C C-terminal domain-containing protein</fullName>
    </recommendedName>
</protein>
<gene>
    <name evidence="3" type="ORF">CLOTH_00390</name>
</gene>
<evidence type="ECO:0000256" key="1">
    <source>
        <dbReference type="SAM" id="Phobius"/>
    </source>
</evidence>
<reference evidence="3 4" key="1">
    <citation type="submission" date="2017-03" db="EMBL/GenBank/DDBJ databases">
        <title>Genome sequence of Clostridium thermoalcaliphilum DSM 7309.</title>
        <authorList>
            <person name="Poehlein A."/>
            <person name="Daniel R."/>
        </authorList>
    </citation>
    <scope>NUCLEOTIDE SEQUENCE [LARGE SCALE GENOMIC DNA]</scope>
    <source>
        <strain evidence="3 4">DSM 7309</strain>
    </source>
</reference>
<organism evidence="3 4">
    <name type="scientific">Alkalithermobacter paradoxus</name>
    <dbReference type="NCBI Taxonomy" id="29349"/>
    <lineage>
        <taxon>Bacteria</taxon>
        <taxon>Bacillati</taxon>
        <taxon>Bacillota</taxon>
        <taxon>Clostridia</taxon>
        <taxon>Peptostreptococcales</taxon>
        <taxon>Tepidibacteraceae</taxon>
        <taxon>Alkalithermobacter</taxon>
    </lineage>
</organism>
<accession>A0A1V4IB46</accession>
<dbReference type="EMBL" id="MZGW01000001">
    <property type="protein sequence ID" value="OPJ56757.1"/>
    <property type="molecule type" value="Genomic_DNA"/>
</dbReference>
<evidence type="ECO:0000313" key="3">
    <source>
        <dbReference type="EMBL" id="OPJ56757.1"/>
    </source>
</evidence>
<dbReference type="STRING" id="29349.CLOTH_00390"/>
<sequence length="193" mass="22539">MFQRRRSFKLPILIFACVVLVGGFYIGKFLEKREDKQVIKPIVADVENNENTEEPGIILKKGSIMTFKTLFKKCNDIVEKTENIPDELVGFDEDKLKRHVKFNYPAWNLIEIDPNSIVLFREIDSYCKDHYEIGEEEGRLVIYKYDEEGIKQMVEKTEYPISHLPEVDQEKIKNGIVVNSLEEVNQMLEDFGS</sequence>
<evidence type="ECO:0000259" key="2">
    <source>
        <dbReference type="Pfam" id="PF08955"/>
    </source>
</evidence>
<keyword evidence="1" id="KW-0812">Transmembrane</keyword>
<name>A0A1V4IB46_9FIRM</name>
<proteinExistence type="predicted"/>